<dbReference type="InterPro" id="IPR038597">
    <property type="entry name" value="GGGP/HepGP_synthase_sf"/>
</dbReference>
<evidence type="ECO:0000313" key="8">
    <source>
        <dbReference type="EMBL" id="GAI52374.1"/>
    </source>
</evidence>
<dbReference type="GO" id="GO:0008654">
    <property type="term" value="P:phospholipid biosynthetic process"/>
    <property type="evidence" value="ECO:0007669"/>
    <property type="project" value="UniProtKB-KW"/>
</dbReference>
<evidence type="ECO:0000256" key="6">
    <source>
        <dbReference type="ARBA" id="ARBA00023209"/>
    </source>
</evidence>
<evidence type="ECO:0008006" key="9">
    <source>
        <dbReference type="Google" id="ProtNLM"/>
    </source>
</evidence>
<sequence length="113" mass="12495">MIYKTIINNQNSNKKQFALLIDPDKHNSDIQTYQERKSGLLSIIETANEAKVDFILIGGSLILHTIDNVIALIKKNCSVPVILFPGSLFQISEKADGILLLSLISIQKILSGM</sequence>
<evidence type="ECO:0000256" key="5">
    <source>
        <dbReference type="ARBA" id="ARBA00023098"/>
    </source>
</evidence>
<keyword evidence="5" id="KW-0443">Lipid metabolism</keyword>
<dbReference type="GO" id="GO:0016765">
    <property type="term" value="F:transferase activity, transferring alkyl or aryl (other than methyl) groups"/>
    <property type="evidence" value="ECO:0007669"/>
    <property type="project" value="InterPro"/>
</dbReference>
<dbReference type="Pfam" id="PF01884">
    <property type="entry name" value="PcrB"/>
    <property type="match status" value="1"/>
</dbReference>
<protein>
    <recommendedName>
        <fullName evidence="9">Geranylgeranylglyceryl/heptaprenylglyceryl phosphate synthase</fullName>
    </recommendedName>
</protein>
<dbReference type="AlphaFoldDB" id="X1R9V3"/>
<keyword evidence="4" id="KW-0460">Magnesium</keyword>
<keyword evidence="1" id="KW-0444">Lipid biosynthesis</keyword>
<keyword evidence="2" id="KW-0808">Transferase</keyword>
<name>X1R9V3_9ZZZZ</name>
<evidence type="ECO:0000256" key="4">
    <source>
        <dbReference type="ARBA" id="ARBA00022842"/>
    </source>
</evidence>
<dbReference type="EMBL" id="BARV01041613">
    <property type="protein sequence ID" value="GAI52374.1"/>
    <property type="molecule type" value="Genomic_DNA"/>
</dbReference>
<dbReference type="InterPro" id="IPR008205">
    <property type="entry name" value="GGGP_HepGP_synthase"/>
</dbReference>
<dbReference type="GO" id="GO:0046872">
    <property type="term" value="F:metal ion binding"/>
    <property type="evidence" value="ECO:0007669"/>
    <property type="project" value="UniProtKB-KW"/>
</dbReference>
<dbReference type="SUPFAM" id="SSF51395">
    <property type="entry name" value="FMN-linked oxidoreductases"/>
    <property type="match status" value="1"/>
</dbReference>
<keyword evidence="6" id="KW-0594">Phospholipid biosynthesis</keyword>
<keyword evidence="7" id="KW-1208">Phospholipid metabolism</keyword>
<gene>
    <name evidence="8" type="ORF">S06H3_62914</name>
</gene>
<evidence type="ECO:0000256" key="1">
    <source>
        <dbReference type="ARBA" id="ARBA00022516"/>
    </source>
</evidence>
<organism evidence="8">
    <name type="scientific">marine sediment metagenome</name>
    <dbReference type="NCBI Taxonomy" id="412755"/>
    <lineage>
        <taxon>unclassified sequences</taxon>
        <taxon>metagenomes</taxon>
        <taxon>ecological metagenomes</taxon>
    </lineage>
</organism>
<keyword evidence="3" id="KW-0479">Metal-binding</keyword>
<dbReference type="Gene3D" id="3.20.20.390">
    <property type="entry name" value="FMN-linked oxidoreductases"/>
    <property type="match status" value="1"/>
</dbReference>
<evidence type="ECO:0000256" key="2">
    <source>
        <dbReference type="ARBA" id="ARBA00022679"/>
    </source>
</evidence>
<accession>X1R9V3</accession>
<evidence type="ECO:0000256" key="3">
    <source>
        <dbReference type="ARBA" id="ARBA00022723"/>
    </source>
</evidence>
<comment type="caution">
    <text evidence="8">The sequence shown here is derived from an EMBL/GenBank/DDBJ whole genome shotgun (WGS) entry which is preliminary data.</text>
</comment>
<evidence type="ECO:0000256" key="7">
    <source>
        <dbReference type="ARBA" id="ARBA00023264"/>
    </source>
</evidence>
<reference evidence="8" key="1">
    <citation type="journal article" date="2014" name="Front. Microbiol.">
        <title>High frequency of phylogenetically diverse reductive dehalogenase-homologous genes in deep subseafloor sedimentary metagenomes.</title>
        <authorList>
            <person name="Kawai M."/>
            <person name="Futagami T."/>
            <person name="Toyoda A."/>
            <person name="Takaki Y."/>
            <person name="Nishi S."/>
            <person name="Hori S."/>
            <person name="Arai W."/>
            <person name="Tsubouchi T."/>
            <person name="Morono Y."/>
            <person name="Uchiyama I."/>
            <person name="Ito T."/>
            <person name="Fujiyama A."/>
            <person name="Inagaki F."/>
            <person name="Takami H."/>
        </authorList>
    </citation>
    <scope>NUCLEOTIDE SEQUENCE</scope>
    <source>
        <strain evidence="8">Expedition CK06-06</strain>
    </source>
</reference>
<proteinExistence type="predicted"/>